<comment type="subcellular location">
    <subcellularLocation>
        <location evidence="1">Nucleus</location>
    </subcellularLocation>
</comment>
<evidence type="ECO:0000256" key="2">
    <source>
        <dbReference type="ARBA" id="ARBA00012417"/>
    </source>
</evidence>
<dbReference type="GO" id="GO:0006287">
    <property type="term" value="P:base-excision repair, gap-filling"/>
    <property type="evidence" value="ECO:0007669"/>
    <property type="project" value="TreeGrafter"/>
</dbReference>
<evidence type="ECO:0000256" key="5">
    <source>
        <dbReference type="ARBA" id="ARBA00022771"/>
    </source>
</evidence>
<reference evidence="10" key="1">
    <citation type="submission" date="2021-01" db="EMBL/GenBank/DDBJ databases">
        <authorList>
            <person name="Corre E."/>
            <person name="Pelletier E."/>
            <person name="Niang G."/>
            <person name="Scheremetjew M."/>
            <person name="Finn R."/>
            <person name="Kale V."/>
            <person name="Holt S."/>
            <person name="Cochrane G."/>
            <person name="Meng A."/>
            <person name="Brown T."/>
            <person name="Cohen L."/>
        </authorList>
    </citation>
    <scope>NUCLEOTIDE SEQUENCE</scope>
    <source>
        <strain evidence="10">308</strain>
    </source>
</reference>
<evidence type="ECO:0000256" key="4">
    <source>
        <dbReference type="ARBA" id="ARBA00022695"/>
    </source>
</evidence>
<dbReference type="GO" id="GO:0045004">
    <property type="term" value="P:DNA replication proofreading"/>
    <property type="evidence" value="ECO:0007669"/>
    <property type="project" value="TreeGrafter"/>
</dbReference>
<dbReference type="InterPro" id="IPR025687">
    <property type="entry name" value="Znf-C4pol"/>
</dbReference>
<evidence type="ECO:0000256" key="3">
    <source>
        <dbReference type="ARBA" id="ARBA00022679"/>
    </source>
</evidence>
<dbReference type="Pfam" id="PF14260">
    <property type="entry name" value="zf-C4pol"/>
    <property type="match status" value="1"/>
</dbReference>
<accession>A0A7S1FL71</accession>
<dbReference type="GO" id="GO:0003887">
    <property type="term" value="F:DNA-directed DNA polymerase activity"/>
    <property type="evidence" value="ECO:0007669"/>
    <property type="project" value="UniProtKB-KW"/>
</dbReference>
<dbReference type="AlphaFoldDB" id="A0A7S1FL71"/>
<evidence type="ECO:0000256" key="1">
    <source>
        <dbReference type="ARBA" id="ARBA00004123"/>
    </source>
</evidence>
<comment type="catalytic activity">
    <reaction evidence="8">
        <text>DNA(n) + a 2'-deoxyribonucleoside 5'-triphosphate = DNA(n+1) + diphosphate</text>
        <dbReference type="Rhea" id="RHEA:22508"/>
        <dbReference type="Rhea" id="RHEA-COMP:17339"/>
        <dbReference type="Rhea" id="RHEA-COMP:17340"/>
        <dbReference type="ChEBI" id="CHEBI:33019"/>
        <dbReference type="ChEBI" id="CHEBI:61560"/>
        <dbReference type="ChEBI" id="CHEBI:173112"/>
        <dbReference type="EC" id="2.7.7.7"/>
    </reaction>
</comment>
<keyword evidence="7" id="KW-0539">Nucleus</keyword>
<keyword evidence="5" id="KW-0479">Metal-binding</keyword>
<keyword evidence="6" id="KW-0239">DNA-directed DNA polymerase</keyword>
<gene>
    <name evidence="10" type="ORF">CHYS00102_LOCUS617</name>
</gene>
<dbReference type="GO" id="GO:0008296">
    <property type="term" value="F:3'-5'-DNA exonuclease activity"/>
    <property type="evidence" value="ECO:0007669"/>
    <property type="project" value="TreeGrafter"/>
</dbReference>
<keyword evidence="5" id="KW-0863">Zinc-finger</keyword>
<evidence type="ECO:0000256" key="6">
    <source>
        <dbReference type="ARBA" id="ARBA00022932"/>
    </source>
</evidence>
<protein>
    <recommendedName>
        <fullName evidence="2">DNA-directed DNA polymerase</fullName>
        <ecNumber evidence="2">2.7.7.7</ecNumber>
    </recommendedName>
</protein>
<dbReference type="PANTHER" id="PTHR10322:SF23">
    <property type="entry name" value="DNA POLYMERASE DELTA CATALYTIC SUBUNIT"/>
    <property type="match status" value="1"/>
</dbReference>
<dbReference type="EC" id="2.7.7.7" evidence="2"/>
<feature type="domain" description="C4-type zinc-finger of DNA polymerase delta" evidence="9">
    <location>
        <begin position="71"/>
        <end position="141"/>
    </location>
</feature>
<dbReference type="EMBL" id="HBFR01001006">
    <property type="protein sequence ID" value="CAD8873459.1"/>
    <property type="molecule type" value="Transcribed_RNA"/>
</dbReference>
<evidence type="ECO:0000259" key="9">
    <source>
        <dbReference type="Pfam" id="PF14260"/>
    </source>
</evidence>
<dbReference type="GO" id="GO:0043625">
    <property type="term" value="C:delta DNA polymerase complex"/>
    <property type="evidence" value="ECO:0007669"/>
    <property type="project" value="TreeGrafter"/>
</dbReference>
<name>A0A7S1FL71_9STRA</name>
<keyword evidence="3" id="KW-0808">Transferase</keyword>
<organism evidence="10">
    <name type="scientific">Corethron hystrix</name>
    <dbReference type="NCBI Taxonomy" id="216773"/>
    <lineage>
        <taxon>Eukaryota</taxon>
        <taxon>Sar</taxon>
        <taxon>Stramenopiles</taxon>
        <taxon>Ochrophyta</taxon>
        <taxon>Bacillariophyta</taxon>
        <taxon>Coscinodiscophyceae</taxon>
        <taxon>Corethrophycidae</taxon>
        <taxon>Corethrales</taxon>
        <taxon>Corethraceae</taxon>
        <taxon>Corethron</taxon>
    </lineage>
</organism>
<proteinExistence type="predicted"/>
<sequence>MLLHSLAENNIPLDCKWYLTNQLSKPLTRIFEPIIDNVEKSLLQGDHTRKVFKPAPKKGGLMAFTVKGNRCMGCRCSVPTGHLCDHCLPREGEIYMEKLCVLRNAEEKFATLWAAAQKIHGTIFQDIMCTGDGCPCQFYRRKKAQADMRMAQEDIDKFGF</sequence>
<evidence type="ECO:0000256" key="7">
    <source>
        <dbReference type="ARBA" id="ARBA00023242"/>
    </source>
</evidence>
<keyword evidence="4" id="KW-0548">Nucleotidyltransferase</keyword>
<dbReference type="PANTHER" id="PTHR10322">
    <property type="entry name" value="DNA POLYMERASE CATALYTIC SUBUNIT"/>
    <property type="match status" value="1"/>
</dbReference>
<dbReference type="InterPro" id="IPR050240">
    <property type="entry name" value="DNA_pol_type-B"/>
</dbReference>
<dbReference type="InterPro" id="IPR042087">
    <property type="entry name" value="DNA_pol_B_thumb"/>
</dbReference>
<dbReference type="GO" id="GO:0008270">
    <property type="term" value="F:zinc ion binding"/>
    <property type="evidence" value="ECO:0007669"/>
    <property type="project" value="UniProtKB-KW"/>
</dbReference>
<evidence type="ECO:0000313" key="10">
    <source>
        <dbReference type="EMBL" id="CAD8873459.1"/>
    </source>
</evidence>
<evidence type="ECO:0000256" key="8">
    <source>
        <dbReference type="ARBA" id="ARBA00049244"/>
    </source>
</evidence>
<dbReference type="GO" id="GO:0006297">
    <property type="term" value="P:nucleotide-excision repair, DNA gap filling"/>
    <property type="evidence" value="ECO:0007669"/>
    <property type="project" value="TreeGrafter"/>
</dbReference>
<dbReference type="Gene3D" id="1.10.132.60">
    <property type="entry name" value="DNA polymerase family B, C-terminal domain"/>
    <property type="match status" value="1"/>
</dbReference>
<keyword evidence="5" id="KW-0862">Zinc</keyword>